<dbReference type="Proteomes" id="UP000803884">
    <property type="component" value="Unassembled WGS sequence"/>
</dbReference>
<dbReference type="EMBL" id="JAAQHG020000059">
    <property type="protein sequence ID" value="KAL1582220.1"/>
    <property type="molecule type" value="Genomic_DNA"/>
</dbReference>
<accession>A0AB34KFT7</accession>
<keyword evidence="4" id="KW-0560">Oxidoreductase</keyword>
<dbReference type="PIRSF" id="PIRSF000126">
    <property type="entry name" value="11-beta-HSD1"/>
    <property type="match status" value="1"/>
</dbReference>
<comment type="caution">
    <text evidence="5">The sequence shown here is derived from an EMBL/GenBank/DDBJ whole genome shotgun (WGS) entry which is preliminary data.</text>
</comment>
<dbReference type="InterPro" id="IPR036291">
    <property type="entry name" value="NAD(P)-bd_dom_sf"/>
</dbReference>
<evidence type="ECO:0000313" key="6">
    <source>
        <dbReference type="Proteomes" id="UP000803884"/>
    </source>
</evidence>
<dbReference type="SUPFAM" id="SSF51735">
    <property type="entry name" value="NAD(P)-binding Rossmann-fold domains"/>
    <property type="match status" value="1"/>
</dbReference>
<proteinExistence type="inferred from homology"/>
<sequence>MASYLGPIIKALGILSLAKISYNVASLAWLHILRPSQLPKYRHADPSWALVSGSSDGIGLELARELLAQGFNVFLHGRNESKLQSVKATLLSEHPNRSIELLVADASDPNLDYDALANNVASAPGRLTILINCVGGITTNPIYVPLHDLPGSAIDANIAINARFPTRLTAALLPQLKANSPSLILNAGSFAGLFGLPYIATYTATKAYIHTFTRALRAEMQADGCAGVEVQGSLIGDTASSRNEAADNGLKVPARDCARGMLGKVGCGETLIAPDWRHWVTGMLVLSLPDGIGRTIMLPEMRKRRNEEKAKADKER</sequence>
<evidence type="ECO:0008006" key="7">
    <source>
        <dbReference type="Google" id="ProtNLM"/>
    </source>
</evidence>
<reference evidence="5 6" key="1">
    <citation type="journal article" date="2020" name="Microbiol. Resour. Announc.">
        <title>Draft Genome Sequence of a Cladosporium Species Isolated from the Mesophotic Ascidian Didemnum maculosum.</title>
        <authorList>
            <person name="Gioti A."/>
            <person name="Siaperas R."/>
            <person name="Nikolaivits E."/>
            <person name="Le Goff G."/>
            <person name="Ouazzani J."/>
            <person name="Kotoulas G."/>
            <person name="Topakas E."/>
        </authorList>
    </citation>
    <scope>NUCLEOTIDE SEQUENCE [LARGE SCALE GENOMIC DNA]</scope>
    <source>
        <strain evidence="5 6">TM138-S3</strain>
    </source>
</reference>
<dbReference type="AlphaFoldDB" id="A0AB34KFT7"/>
<evidence type="ECO:0000256" key="4">
    <source>
        <dbReference type="ARBA" id="ARBA00023002"/>
    </source>
</evidence>
<dbReference type="GO" id="GO:0005783">
    <property type="term" value="C:endoplasmic reticulum"/>
    <property type="evidence" value="ECO:0007669"/>
    <property type="project" value="UniProtKB-SubCell"/>
</dbReference>
<dbReference type="PROSITE" id="PS00061">
    <property type="entry name" value="ADH_SHORT"/>
    <property type="match status" value="1"/>
</dbReference>
<protein>
    <recommendedName>
        <fullName evidence="7">NAD(P)-binding protein</fullName>
    </recommendedName>
</protein>
<gene>
    <name evidence="5" type="ORF">WHR41_09070</name>
</gene>
<dbReference type="RefSeq" id="XP_069225327.1">
    <property type="nucleotide sequence ID" value="XM_069377674.1"/>
</dbReference>
<comment type="subcellular location">
    <subcellularLocation>
        <location evidence="1">Endoplasmic reticulum</location>
    </subcellularLocation>
</comment>
<comment type="similarity">
    <text evidence="2">Belongs to the short-chain dehydrogenases/reductases (SDR) family.</text>
</comment>
<evidence type="ECO:0000256" key="1">
    <source>
        <dbReference type="ARBA" id="ARBA00004240"/>
    </source>
</evidence>
<dbReference type="InterPro" id="IPR002347">
    <property type="entry name" value="SDR_fam"/>
</dbReference>
<evidence type="ECO:0000256" key="3">
    <source>
        <dbReference type="ARBA" id="ARBA00022857"/>
    </source>
</evidence>
<dbReference type="PANTHER" id="PTHR43899">
    <property type="entry name" value="RH59310P"/>
    <property type="match status" value="1"/>
</dbReference>
<keyword evidence="6" id="KW-1185">Reference proteome</keyword>
<name>A0AB34KFT7_9PEZI</name>
<dbReference type="InterPro" id="IPR051019">
    <property type="entry name" value="VLCFA-Steroid_DH"/>
</dbReference>
<dbReference type="PRINTS" id="PR00081">
    <property type="entry name" value="GDHRDH"/>
</dbReference>
<evidence type="ECO:0000313" key="5">
    <source>
        <dbReference type="EMBL" id="KAL1582220.1"/>
    </source>
</evidence>
<dbReference type="InterPro" id="IPR020904">
    <property type="entry name" value="Sc_DH/Rdtase_CS"/>
</dbReference>
<dbReference type="GO" id="GO:0016491">
    <property type="term" value="F:oxidoreductase activity"/>
    <property type="evidence" value="ECO:0007669"/>
    <property type="project" value="UniProtKB-KW"/>
</dbReference>
<organism evidence="5 6">
    <name type="scientific">Cladosporium halotolerans</name>
    <dbReference type="NCBI Taxonomy" id="1052096"/>
    <lineage>
        <taxon>Eukaryota</taxon>
        <taxon>Fungi</taxon>
        <taxon>Dikarya</taxon>
        <taxon>Ascomycota</taxon>
        <taxon>Pezizomycotina</taxon>
        <taxon>Dothideomycetes</taxon>
        <taxon>Dothideomycetidae</taxon>
        <taxon>Cladosporiales</taxon>
        <taxon>Cladosporiaceae</taxon>
        <taxon>Cladosporium</taxon>
    </lineage>
</organism>
<keyword evidence="3" id="KW-0521">NADP</keyword>
<dbReference type="PANTHER" id="PTHR43899:SF13">
    <property type="entry name" value="RH59310P"/>
    <property type="match status" value="1"/>
</dbReference>
<evidence type="ECO:0000256" key="2">
    <source>
        <dbReference type="ARBA" id="ARBA00006484"/>
    </source>
</evidence>
<dbReference type="GeneID" id="96010512"/>
<dbReference type="Pfam" id="PF00106">
    <property type="entry name" value="adh_short"/>
    <property type="match status" value="1"/>
</dbReference>
<dbReference type="Gene3D" id="3.40.50.720">
    <property type="entry name" value="NAD(P)-binding Rossmann-like Domain"/>
    <property type="match status" value="1"/>
</dbReference>